<keyword evidence="1" id="KW-1133">Transmembrane helix</keyword>
<dbReference type="Pfam" id="PF09933">
    <property type="entry name" value="DUF2165"/>
    <property type="match status" value="1"/>
</dbReference>
<dbReference type="InterPro" id="IPR018681">
    <property type="entry name" value="DUF2165_transmembrane"/>
</dbReference>
<gene>
    <name evidence="2" type="ORF">H4W29_005973</name>
</gene>
<dbReference type="Proteomes" id="UP000620262">
    <property type="component" value="Unassembled WGS sequence"/>
</dbReference>
<feature type="transmembrane region" description="Helical" evidence="1">
    <location>
        <begin position="49"/>
        <end position="70"/>
    </location>
</feature>
<name>A0ABR9IZV7_RHIVS</name>
<dbReference type="RefSeq" id="WP_192732273.1">
    <property type="nucleotide sequence ID" value="NZ_BAAAVL010000011.1"/>
</dbReference>
<evidence type="ECO:0000313" key="2">
    <source>
        <dbReference type="EMBL" id="MBE1508728.1"/>
    </source>
</evidence>
<feature type="transmembrane region" description="Helical" evidence="1">
    <location>
        <begin position="76"/>
        <end position="96"/>
    </location>
</feature>
<reference evidence="2 3" key="1">
    <citation type="submission" date="2020-10" db="EMBL/GenBank/DDBJ databases">
        <title>Sequencing the genomes of 1000 actinobacteria strains.</title>
        <authorList>
            <person name="Klenk H.-P."/>
        </authorList>
    </citation>
    <scope>NUCLEOTIDE SEQUENCE [LARGE SCALE GENOMIC DNA]</scope>
    <source>
        <strain evidence="2 3">DSM 7307</strain>
    </source>
</reference>
<keyword evidence="3" id="KW-1185">Reference proteome</keyword>
<evidence type="ECO:0000313" key="3">
    <source>
        <dbReference type="Proteomes" id="UP000620262"/>
    </source>
</evidence>
<feature type="transmembrane region" description="Helical" evidence="1">
    <location>
        <begin position="6"/>
        <end position="28"/>
    </location>
</feature>
<organism evidence="2 3">
    <name type="scientific">Rhizobium viscosum</name>
    <name type="common">Arthrobacter viscosus</name>
    <dbReference type="NCBI Taxonomy" id="1673"/>
    <lineage>
        <taxon>Bacteria</taxon>
        <taxon>Pseudomonadati</taxon>
        <taxon>Pseudomonadota</taxon>
        <taxon>Alphaproteobacteria</taxon>
        <taxon>Hyphomicrobiales</taxon>
        <taxon>Rhizobiaceae</taxon>
        <taxon>Rhizobium/Agrobacterium group</taxon>
        <taxon>Rhizobium</taxon>
    </lineage>
</organism>
<sequence length="102" mass="11532">MHHAAYWLIIVGEMLTGILCVFGAGRLIAASNRPQELFSKAKRTATLGLTVGIVVWFFGFMTVAAEWFLMWQSQQWNGVQAAFRFIVCIALVLIYLNQHDPE</sequence>
<accession>A0ABR9IZV7</accession>
<evidence type="ECO:0000256" key="1">
    <source>
        <dbReference type="SAM" id="Phobius"/>
    </source>
</evidence>
<protein>
    <submittedName>
        <fullName evidence="2">Small integral membrane protein</fullName>
    </submittedName>
</protein>
<keyword evidence="1" id="KW-0812">Transmembrane</keyword>
<keyword evidence="1" id="KW-0472">Membrane</keyword>
<dbReference type="EMBL" id="JADBEC010000002">
    <property type="protein sequence ID" value="MBE1508728.1"/>
    <property type="molecule type" value="Genomic_DNA"/>
</dbReference>
<comment type="caution">
    <text evidence="2">The sequence shown here is derived from an EMBL/GenBank/DDBJ whole genome shotgun (WGS) entry which is preliminary data.</text>
</comment>
<proteinExistence type="predicted"/>